<accession>A0A9X2VHS7</accession>
<dbReference type="Gene3D" id="3.40.50.12370">
    <property type="match status" value="1"/>
</dbReference>
<evidence type="ECO:0000313" key="1">
    <source>
        <dbReference type="EMBL" id="MCS7476886.1"/>
    </source>
</evidence>
<sequence length="254" mass="27114">MEDRAEPVVVMATPHPDAIRWAAAYADRRGSSLRVLHVAPRVPAVVDELRAAFPGLLVEHRLMAEAIGDALLTESEHAHSIVVADAGDGDSVVTALSALARCPVISVPPNAVWHDSAAPVVVGVHHPERTARKLEFAFTEAEKLGTGVRLVRCEPSRRPADDLDEVLTAFTALHPDVPVHTEVLGTSAWSALAWHAHFGSMVVLGSRRGGAVRGALVRSITRAVLRQRSSPVVVIGRRARRTSPVSPELGSAKS</sequence>
<organism evidence="1 2">
    <name type="scientific">Umezawaea endophytica</name>
    <dbReference type="NCBI Taxonomy" id="1654476"/>
    <lineage>
        <taxon>Bacteria</taxon>
        <taxon>Bacillati</taxon>
        <taxon>Actinomycetota</taxon>
        <taxon>Actinomycetes</taxon>
        <taxon>Pseudonocardiales</taxon>
        <taxon>Pseudonocardiaceae</taxon>
        <taxon>Umezawaea</taxon>
    </lineage>
</organism>
<dbReference type="Proteomes" id="UP001141259">
    <property type="component" value="Unassembled WGS sequence"/>
</dbReference>
<gene>
    <name evidence="1" type="ORF">NZH93_08460</name>
</gene>
<dbReference type="EMBL" id="JANYMP010000003">
    <property type="protein sequence ID" value="MCS7476886.1"/>
    <property type="molecule type" value="Genomic_DNA"/>
</dbReference>
<protein>
    <submittedName>
        <fullName evidence="1">Universal stress protein</fullName>
    </submittedName>
</protein>
<reference evidence="1" key="1">
    <citation type="submission" date="2022-08" db="EMBL/GenBank/DDBJ databases">
        <authorList>
            <person name="Tistechok S."/>
            <person name="Samborskyy M."/>
            <person name="Roman I."/>
        </authorList>
    </citation>
    <scope>NUCLEOTIDE SEQUENCE</scope>
    <source>
        <strain evidence="1">DSM 103496</strain>
    </source>
</reference>
<keyword evidence="2" id="KW-1185">Reference proteome</keyword>
<comment type="caution">
    <text evidence="1">The sequence shown here is derived from an EMBL/GenBank/DDBJ whole genome shotgun (WGS) entry which is preliminary data.</text>
</comment>
<proteinExistence type="predicted"/>
<dbReference type="AlphaFoldDB" id="A0A9X2VHS7"/>
<name>A0A9X2VHS7_9PSEU</name>
<dbReference type="RefSeq" id="WP_259622399.1">
    <property type="nucleotide sequence ID" value="NZ_JANYMP010000003.1"/>
</dbReference>
<evidence type="ECO:0000313" key="2">
    <source>
        <dbReference type="Proteomes" id="UP001141259"/>
    </source>
</evidence>
<dbReference type="SUPFAM" id="SSF52402">
    <property type="entry name" value="Adenine nucleotide alpha hydrolases-like"/>
    <property type="match status" value="2"/>
</dbReference>